<dbReference type="EMBL" id="AP022609">
    <property type="protein sequence ID" value="BBZ23754.1"/>
    <property type="molecule type" value="Genomic_DNA"/>
</dbReference>
<dbReference type="InterPro" id="IPR017853">
    <property type="entry name" value="GH"/>
</dbReference>
<dbReference type="InterPro" id="IPR048996">
    <property type="entry name" value="PGRS_rpt"/>
</dbReference>
<dbReference type="InterPro" id="IPR052066">
    <property type="entry name" value="Glycosphingolipid_Hydrolases"/>
</dbReference>
<evidence type="ECO:0000313" key="7">
    <source>
        <dbReference type="Proteomes" id="UP000467260"/>
    </source>
</evidence>
<evidence type="ECO:0000259" key="4">
    <source>
        <dbReference type="Pfam" id="PF00150"/>
    </source>
</evidence>
<dbReference type="RefSeq" id="WP_085137583.1">
    <property type="nucleotide sequence ID" value="NZ_AP022609.1"/>
</dbReference>
<sequence>MGARPGTRTNGQARLAAAACTGVGIAVLLPAVPARADLDDVFDELFSPFVDAATSGVDWGALLDSAAWETFLDPAHWDAAWANLDGVGEPLAALASPVGLTALFDEWFYTPIHTGVDNFINSDLGLQVGGWVNQLLGSYAIGDGADGTAENPDGGAGGWLFGDGGAGYSSTVDSVAGGAGGAAGWFGNGGAGGAGGEGAAGGAGGAGGWLLGIGGAGGAGGDGEIGGIGGSGGAGGWVFGIGGAGGAGGDGVDGGHGGDGGSAIGLFGSGGDGGDAGNSGVGGVATRLPALGGTGGDGSLFMFGSHGDVGQFGTGVALSGGGTGGYSTAGSWLIDSDGRVVILHGFDHVNKVAPYELSADGFGDDDAAFLATNGFNNIQLGLIWSAVEPQPGVYDYDYLASVAQTVQTLANHGVTSNIYMHQDLYGTAFGGVGAPEWAVQTGGLPNPDFGFPWNYFVNPAGNHAWDAFWNNAKAPDGIGLENHYAQMLQVVAHYFKDNPGVAAFGVIAEPHSGSHWLSTLLGNPYFDSQQLTPFYNQAIAAIRSVDPDTPVFVQPNVLFNLGVPTQLGAIDDDKAIYSFQNFCPTSDLLGINLFCDVFADMALATAARYADEHDIPAHIGGFGNSNIPGVHTAFTDAAVGHRYGWATWTYTGQNNNMDIPVPARAASLVYNTSLPPTGDNIDAAKLEVLAEPYPQAVAGIPNNWSFDNGTFQLSYSTQMADGQGVFAAGAQTNIAVPAVIYPNGYDVSVTGGHVISAPNATVLVIASDPGATTINVTVTRVGA</sequence>
<dbReference type="KEGG" id="mhib:MHIB_21720"/>
<evidence type="ECO:0000256" key="1">
    <source>
        <dbReference type="ARBA" id="ARBA00005641"/>
    </source>
</evidence>
<dbReference type="InterPro" id="IPR013780">
    <property type="entry name" value="Glyco_hydro_b"/>
</dbReference>
<feature type="domain" description="Glycoside hydrolase family 5" evidence="4">
    <location>
        <begin position="365"/>
        <end position="651"/>
    </location>
</feature>
<dbReference type="AlphaFoldDB" id="A0A7I7X2D4"/>
<proteinExistence type="inferred from homology"/>
<dbReference type="GO" id="GO:0016042">
    <property type="term" value="P:lipid catabolic process"/>
    <property type="evidence" value="ECO:0007669"/>
    <property type="project" value="UniProtKB-ARBA"/>
</dbReference>
<dbReference type="GO" id="GO:1901136">
    <property type="term" value="P:carbohydrate derivative catabolic process"/>
    <property type="evidence" value="ECO:0007669"/>
    <property type="project" value="UniProtKB-ARBA"/>
</dbReference>
<accession>A0A7I7X2D4</accession>
<evidence type="ECO:0000256" key="2">
    <source>
        <dbReference type="ARBA" id="ARBA00022801"/>
    </source>
</evidence>
<dbReference type="Gene3D" id="2.60.40.1180">
    <property type="entry name" value="Golgi alpha-mannosidase II"/>
    <property type="match status" value="1"/>
</dbReference>
<evidence type="ECO:0000256" key="3">
    <source>
        <dbReference type="ARBA" id="ARBA00023295"/>
    </source>
</evidence>
<protein>
    <recommendedName>
        <fullName evidence="8">Endoglycoceramidase</fullName>
    </recommendedName>
</protein>
<keyword evidence="2" id="KW-0378">Hydrolase</keyword>
<dbReference type="PANTHER" id="PTHR31308:SF3">
    <property type="entry name" value="ENDOGLYCOCERAMIDASE"/>
    <property type="match status" value="1"/>
</dbReference>
<gene>
    <name evidence="6" type="ORF">MHIB_21720</name>
</gene>
<dbReference type="Pfam" id="PF21526">
    <property type="entry name" value="PGRS"/>
    <property type="match status" value="1"/>
</dbReference>
<name>A0A7I7X2D4_9MYCO</name>
<dbReference type="InterPro" id="IPR041036">
    <property type="entry name" value="GH5_C"/>
</dbReference>
<dbReference type="GO" id="GO:0004553">
    <property type="term" value="F:hydrolase activity, hydrolyzing O-glycosyl compounds"/>
    <property type="evidence" value="ECO:0007669"/>
    <property type="project" value="InterPro"/>
</dbReference>
<evidence type="ECO:0000259" key="5">
    <source>
        <dbReference type="Pfam" id="PF18564"/>
    </source>
</evidence>
<evidence type="ECO:0000313" key="6">
    <source>
        <dbReference type="EMBL" id="BBZ23754.1"/>
    </source>
</evidence>
<dbReference type="InterPro" id="IPR001547">
    <property type="entry name" value="Glyco_hydro_5"/>
</dbReference>
<feature type="domain" description="Glycoside hydrolase family 5 C-terminal" evidence="5">
    <location>
        <begin position="692"/>
        <end position="776"/>
    </location>
</feature>
<organism evidence="6 7">
    <name type="scientific">Mycolicibacter hiberniae</name>
    <dbReference type="NCBI Taxonomy" id="29314"/>
    <lineage>
        <taxon>Bacteria</taxon>
        <taxon>Bacillati</taxon>
        <taxon>Actinomycetota</taxon>
        <taxon>Actinomycetes</taxon>
        <taxon>Mycobacteriales</taxon>
        <taxon>Mycobacteriaceae</taxon>
        <taxon>Mycolicibacter</taxon>
    </lineage>
</organism>
<dbReference type="GO" id="GO:0000272">
    <property type="term" value="P:polysaccharide catabolic process"/>
    <property type="evidence" value="ECO:0007669"/>
    <property type="project" value="InterPro"/>
</dbReference>
<keyword evidence="7" id="KW-1185">Reference proteome</keyword>
<reference evidence="6 7" key="1">
    <citation type="journal article" date="2019" name="Emerg. Microbes Infect.">
        <title>Comprehensive subspecies identification of 175 nontuberculous mycobacteria species based on 7547 genomic profiles.</title>
        <authorList>
            <person name="Matsumoto Y."/>
            <person name="Kinjo T."/>
            <person name="Motooka D."/>
            <person name="Nabeya D."/>
            <person name="Jung N."/>
            <person name="Uechi K."/>
            <person name="Horii T."/>
            <person name="Iida T."/>
            <person name="Fujita J."/>
            <person name="Nakamura S."/>
        </authorList>
    </citation>
    <scope>NUCLEOTIDE SEQUENCE [LARGE SCALE GENOMIC DNA]</scope>
    <source>
        <strain evidence="6 7">JCM 13571</strain>
    </source>
</reference>
<evidence type="ECO:0008006" key="8">
    <source>
        <dbReference type="Google" id="ProtNLM"/>
    </source>
</evidence>
<dbReference type="Pfam" id="PF00150">
    <property type="entry name" value="Cellulase"/>
    <property type="match status" value="1"/>
</dbReference>
<dbReference type="Proteomes" id="UP000467260">
    <property type="component" value="Chromosome"/>
</dbReference>
<dbReference type="SUPFAM" id="SSF51445">
    <property type="entry name" value="(Trans)glycosidases"/>
    <property type="match status" value="1"/>
</dbReference>
<comment type="similarity">
    <text evidence="1">Belongs to the glycosyl hydrolase 5 (cellulase A) family.</text>
</comment>
<dbReference type="Pfam" id="PF18564">
    <property type="entry name" value="Glyco_hydro_5_C"/>
    <property type="match status" value="1"/>
</dbReference>
<dbReference type="Gene3D" id="3.20.20.80">
    <property type="entry name" value="Glycosidases"/>
    <property type="match status" value="1"/>
</dbReference>
<dbReference type="OrthoDB" id="4771662at2"/>
<dbReference type="PANTHER" id="PTHR31308">
    <property type="match status" value="1"/>
</dbReference>
<keyword evidence="3" id="KW-0326">Glycosidase</keyword>